<comment type="caution">
    <text evidence="1">The sequence shown here is derived from an EMBL/GenBank/DDBJ whole genome shotgun (WGS) entry which is preliminary data.</text>
</comment>
<accession>A0A7K3R0I9</accession>
<gene>
    <name evidence="1" type="ORF">G3I21_28990</name>
</gene>
<dbReference type="GO" id="GO:0016740">
    <property type="term" value="F:transferase activity"/>
    <property type="evidence" value="ECO:0007669"/>
    <property type="project" value="UniProtKB-KW"/>
</dbReference>
<reference evidence="1 2" key="1">
    <citation type="submission" date="2020-01" db="EMBL/GenBank/DDBJ databases">
        <title>Insect and environment-associated Actinomycetes.</title>
        <authorList>
            <person name="Currrie C."/>
            <person name="Chevrette M."/>
            <person name="Carlson C."/>
            <person name="Stubbendieck R."/>
            <person name="Wendt-Pienkowski E."/>
        </authorList>
    </citation>
    <scope>NUCLEOTIDE SEQUENCE [LARGE SCALE GENOMIC DNA]</scope>
    <source>
        <strain evidence="1 2">SID7754</strain>
    </source>
</reference>
<sequence>MEPRHWQLTDDLAEFLRDAEDFLRSRPALHTVTLTVSEALRTRGPYAHGAEPPRFGVLRGVDGPVRATLLHTPPHPLQLTPLDPEDAAALAARLAEAGL</sequence>
<dbReference type="EMBL" id="JAAGMR010000330">
    <property type="protein sequence ID" value="NEB95668.1"/>
    <property type="molecule type" value="Genomic_DNA"/>
</dbReference>
<name>A0A7K3R0I9_9ACTN</name>
<evidence type="ECO:0000313" key="1">
    <source>
        <dbReference type="EMBL" id="NEB95668.1"/>
    </source>
</evidence>
<dbReference type="AlphaFoldDB" id="A0A7K3R0I9"/>
<keyword evidence="1" id="KW-0808">Transferase</keyword>
<protein>
    <submittedName>
        <fullName evidence="1">GNAT family N-acetyltransferase</fullName>
    </submittedName>
</protein>
<evidence type="ECO:0000313" key="2">
    <source>
        <dbReference type="Proteomes" id="UP000470520"/>
    </source>
</evidence>
<proteinExistence type="predicted"/>
<feature type="non-terminal residue" evidence="1">
    <location>
        <position position="99"/>
    </location>
</feature>
<dbReference type="Proteomes" id="UP000470520">
    <property type="component" value="Unassembled WGS sequence"/>
</dbReference>
<organism evidence="1 2">
    <name type="scientific">Streptomyces bauhiniae</name>
    <dbReference type="NCBI Taxonomy" id="2340725"/>
    <lineage>
        <taxon>Bacteria</taxon>
        <taxon>Bacillati</taxon>
        <taxon>Actinomycetota</taxon>
        <taxon>Actinomycetes</taxon>
        <taxon>Kitasatosporales</taxon>
        <taxon>Streptomycetaceae</taxon>
        <taxon>Streptomyces</taxon>
    </lineage>
</organism>